<feature type="short sequence motif" description="HXTX 2" evidence="2">
    <location>
        <begin position="134"/>
        <end position="137"/>
    </location>
</feature>
<accession>A0A1M6P3N3</accession>
<dbReference type="STRING" id="1123349.SAMN02744037_01449"/>
<keyword evidence="5" id="KW-1185">Reference proteome</keyword>
<comment type="function">
    <text evidence="2">Hydrolyzes RNA 2',3'-cyclic phosphodiester to an RNA 2'-phosphomonoester.</text>
</comment>
<comment type="similarity">
    <text evidence="2">Belongs to the 2H phosphoesterase superfamily. ThpR family.</text>
</comment>
<dbReference type="GO" id="GO:0016874">
    <property type="term" value="F:ligase activity"/>
    <property type="evidence" value="ECO:0007669"/>
    <property type="project" value="UniProtKB-KW"/>
</dbReference>
<gene>
    <name evidence="4" type="ORF">SAMN02744037_01449</name>
</gene>
<dbReference type="HAMAP" id="MF_01940">
    <property type="entry name" value="RNA_CPDase"/>
    <property type="match status" value="1"/>
</dbReference>
<dbReference type="OrthoDB" id="9789350at2"/>
<keyword evidence="1 2" id="KW-0378">Hydrolase</keyword>
<reference evidence="5" key="1">
    <citation type="submission" date="2016-11" db="EMBL/GenBank/DDBJ databases">
        <authorList>
            <person name="Varghese N."/>
            <person name="Submissions S."/>
        </authorList>
    </citation>
    <scope>NUCLEOTIDE SEQUENCE [LARGE SCALE GENOMIC DNA]</scope>
    <source>
        <strain evidence="5">DSM 15518</strain>
    </source>
</reference>
<feature type="domain" description="Phosphoesterase HXTX" evidence="3">
    <location>
        <begin position="118"/>
        <end position="180"/>
    </location>
</feature>
<proteinExistence type="inferred from homology"/>
<dbReference type="Gene3D" id="3.90.1140.10">
    <property type="entry name" value="Cyclic phosphodiesterase"/>
    <property type="match status" value="1"/>
</dbReference>
<dbReference type="SUPFAM" id="SSF55144">
    <property type="entry name" value="LigT-like"/>
    <property type="match status" value="1"/>
</dbReference>
<feature type="short sequence motif" description="HXTX 1" evidence="2">
    <location>
        <begin position="50"/>
        <end position="53"/>
    </location>
</feature>
<dbReference type="InterPro" id="IPR014051">
    <property type="entry name" value="Phosphoesterase_HXTX"/>
</dbReference>
<dbReference type="PANTHER" id="PTHR35561:SF1">
    <property type="entry name" value="RNA 2',3'-CYCLIC PHOSPHODIESTERASE"/>
    <property type="match status" value="1"/>
</dbReference>
<dbReference type="PANTHER" id="PTHR35561">
    <property type="entry name" value="RNA 2',3'-CYCLIC PHOSPHODIESTERASE"/>
    <property type="match status" value="1"/>
</dbReference>
<evidence type="ECO:0000259" key="3">
    <source>
        <dbReference type="Pfam" id="PF02834"/>
    </source>
</evidence>
<dbReference type="RefSeq" id="WP_084605600.1">
    <property type="nucleotide sequence ID" value="NZ_FRAE01000028.1"/>
</dbReference>
<dbReference type="EMBL" id="FRAE01000028">
    <property type="protein sequence ID" value="SHK02575.1"/>
    <property type="molecule type" value="Genomic_DNA"/>
</dbReference>
<feature type="active site" description="Proton donor" evidence="2">
    <location>
        <position position="50"/>
    </location>
</feature>
<dbReference type="AlphaFoldDB" id="A0A1M6P3N3"/>
<dbReference type="InterPro" id="IPR004175">
    <property type="entry name" value="RNA_CPDase"/>
</dbReference>
<comment type="catalytic activity">
    <reaction evidence="2">
        <text>a 3'-end 2',3'-cyclophospho-ribonucleotide-RNA + H2O = a 3'-end 2'-phospho-ribonucleotide-RNA + H(+)</text>
        <dbReference type="Rhea" id="RHEA:11828"/>
        <dbReference type="Rhea" id="RHEA-COMP:10464"/>
        <dbReference type="Rhea" id="RHEA-COMP:17353"/>
        <dbReference type="ChEBI" id="CHEBI:15377"/>
        <dbReference type="ChEBI" id="CHEBI:15378"/>
        <dbReference type="ChEBI" id="CHEBI:83064"/>
        <dbReference type="ChEBI" id="CHEBI:173113"/>
        <dbReference type="EC" id="3.1.4.58"/>
    </reaction>
</comment>
<evidence type="ECO:0000313" key="4">
    <source>
        <dbReference type="EMBL" id="SHK02575.1"/>
    </source>
</evidence>
<dbReference type="NCBIfam" id="TIGR02258">
    <property type="entry name" value="2_5_ligase"/>
    <property type="match status" value="1"/>
</dbReference>
<organism evidence="4 5">
    <name type="scientific">Tepidibacter formicigenes DSM 15518</name>
    <dbReference type="NCBI Taxonomy" id="1123349"/>
    <lineage>
        <taxon>Bacteria</taxon>
        <taxon>Bacillati</taxon>
        <taxon>Bacillota</taxon>
        <taxon>Clostridia</taxon>
        <taxon>Peptostreptococcales</taxon>
        <taxon>Peptostreptococcaceae</taxon>
        <taxon>Tepidibacter</taxon>
    </lineage>
</organism>
<sequence length="184" mass="21566">MIKFKKGEILMRLFIGIYPPKEIIEYIYSIEEHLISKGIIGSYTKKENIHLTLKFLGETEESKIEDIKKILTNYKKLNVNLKIDKISYFKRNNQAILWIGFCGDTEKLKLHSVNLNNDLFNLGFQKETKKFKPHITLARKIKLDNLSLRIINSIEIKDLSFKVDKINLIKSTLTKKGPIYETLY</sequence>
<dbReference type="Pfam" id="PF02834">
    <property type="entry name" value="LigT_PEase"/>
    <property type="match status" value="2"/>
</dbReference>
<feature type="domain" description="Phosphoesterase HXTX" evidence="3">
    <location>
        <begin position="19"/>
        <end position="95"/>
    </location>
</feature>
<dbReference type="GO" id="GO:0004113">
    <property type="term" value="F:2',3'-cyclic-nucleotide 3'-phosphodiesterase activity"/>
    <property type="evidence" value="ECO:0007669"/>
    <property type="project" value="InterPro"/>
</dbReference>
<dbReference type="EC" id="3.1.4.58" evidence="2"/>
<protein>
    <recommendedName>
        <fullName evidence="2">RNA 2',3'-cyclic phosphodiesterase</fullName>
        <shortName evidence="2">RNA 2',3'-CPDase</shortName>
        <ecNumber evidence="2">3.1.4.58</ecNumber>
    </recommendedName>
</protein>
<evidence type="ECO:0000313" key="5">
    <source>
        <dbReference type="Proteomes" id="UP000242497"/>
    </source>
</evidence>
<evidence type="ECO:0000256" key="1">
    <source>
        <dbReference type="ARBA" id="ARBA00022801"/>
    </source>
</evidence>
<dbReference type="Proteomes" id="UP000242497">
    <property type="component" value="Unassembled WGS sequence"/>
</dbReference>
<dbReference type="InterPro" id="IPR009097">
    <property type="entry name" value="Cyclic_Pdiesterase"/>
</dbReference>
<dbReference type="GO" id="GO:0008664">
    <property type="term" value="F:RNA 2',3'-cyclic 3'-phosphodiesterase activity"/>
    <property type="evidence" value="ECO:0007669"/>
    <property type="project" value="UniProtKB-EC"/>
</dbReference>
<evidence type="ECO:0000256" key="2">
    <source>
        <dbReference type="HAMAP-Rule" id="MF_01940"/>
    </source>
</evidence>
<feature type="active site" description="Proton acceptor" evidence="2">
    <location>
        <position position="134"/>
    </location>
</feature>
<keyword evidence="4" id="KW-0436">Ligase</keyword>
<name>A0A1M6P3N3_9FIRM</name>